<dbReference type="STRING" id="446462.Amir_1022"/>
<dbReference type="SUPFAM" id="SSF52047">
    <property type="entry name" value="RNI-like"/>
    <property type="match status" value="1"/>
</dbReference>
<gene>
    <name evidence="1" type="ordered locus">Amir_1022</name>
</gene>
<name>C6WNQ9_ACTMD</name>
<reference evidence="1 2" key="1">
    <citation type="journal article" date="2009" name="Stand. Genomic Sci.">
        <title>Complete genome sequence of Actinosynnema mirum type strain (101).</title>
        <authorList>
            <person name="Land M."/>
            <person name="Lapidus A."/>
            <person name="Mayilraj S."/>
            <person name="Chen F."/>
            <person name="Copeland A."/>
            <person name="Del Rio T.G."/>
            <person name="Nolan M."/>
            <person name="Lucas S."/>
            <person name="Tice H."/>
            <person name="Cheng J.F."/>
            <person name="Chertkov O."/>
            <person name="Bruce D."/>
            <person name="Goodwin L."/>
            <person name="Pitluck S."/>
            <person name="Rohde M."/>
            <person name="Goker M."/>
            <person name="Pati A."/>
            <person name="Ivanova N."/>
            <person name="Mavromatis K."/>
            <person name="Chen A."/>
            <person name="Palaniappan K."/>
            <person name="Hauser L."/>
            <person name="Chang Y.J."/>
            <person name="Jeffries C.C."/>
            <person name="Brettin T."/>
            <person name="Detter J.C."/>
            <person name="Han C."/>
            <person name="Chain P."/>
            <person name="Tindall B.J."/>
            <person name="Bristow J."/>
            <person name="Eisen J.A."/>
            <person name="Markowitz V."/>
            <person name="Hugenholtz P."/>
            <person name="Kyrpides N.C."/>
            <person name="Klenk H.P."/>
        </authorList>
    </citation>
    <scope>NUCLEOTIDE SEQUENCE [LARGE SCALE GENOMIC DNA]</scope>
    <source>
        <strain evidence="2">ATCC 29888 / DSM 43827 / JCM 3225 / NBRC 14064 / NCIMB 13271 / NRRL B-12336 / IMRU 3971 / 101</strain>
    </source>
</reference>
<protein>
    <recommendedName>
        <fullName evidence="3">Leucine-rich repeat domain-containing protein</fullName>
    </recommendedName>
</protein>
<accession>C6WNQ9</accession>
<proteinExistence type="predicted"/>
<dbReference type="InterPro" id="IPR032675">
    <property type="entry name" value="LRR_dom_sf"/>
</dbReference>
<evidence type="ECO:0008006" key="3">
    <source>
        <dbReference type="Google" id="ProtNLM"/>
    </source>
</evidence>
<dbReference type="OrthoDB" id="135105at2"/>
<dbReference type="Gene3D" id="3.80.10.10">
    <property type="entry name" value="Ribonuclease Inhibitor"/>
    <property type="match status" value="1"/>
</dbReference>
<evidence type="ECO:0000313" key="2">
    <source>
        <dbReference type="Proteomes" id="UP000002213"/>
    </source>
</evidence>
<keyword evidence="2" id="KW-1185">Reference proteome</keyword>
<dbReference type="HOGENOM" id="CLU_848969_0_0_11"/>
<sequence length="327" mass="34717">MSRPSPEELLELSEEAAAAVVEEVARGGGVGDLPWLAGCARDGRQRVQEALVDGWRWHEPRGYAEAVLAGAPLVDGAITVVDPAQIPHLEALRHLSGVSVVIGAGAQPLALLADVPHLTWVTLKVDGEVSLAPLAAHPRLEAVELEGADGYADLDRLGELPGLAYLHLGLAPGRTWKSLDFLAHCPNVESLRLSGLDDATDRSALGGLERLVDLGFFEHPIGGFEGWPTSESAASLYFALSGELDLDGIADFAPNTGRVGLYNTRVADLEPLLDLEWLAELAIYDETDPLDLTPLTGASLRLTLFRSAGHVGVDGLGPGVELRYLDD</sequence>
<organism evidence="1 2">
    <name type="scientific">Actinosynnema mirum (strain ATCC 29888 / DSM 43827 / JCM 3225 / NBRC 14064 / NCIMB 13271 / NRRL B-12336 / IMRU 3971 / 101)</name>
    <dbReference type="NCBI Taxonomy" id="446462"/>
    <lineage>
        <taxon>Bacteria</taxon>
        <taxon>Bacillati</taxon>
        <taxon>Actinomycetota</taxon>
        <taxon>Actinomycetes</taxon>
        <taxon>Pseudonocardiales</taxon>
        <taxon>Pseudonocardiaceae</taxon>
        <taxon>Actinosynnema</taxon>
    </lineage>
</organism>
<dbReference type="Proteomes" id="UP000002213">
    <property type="component" value="Chromosome"/>
</dbReference>
<dbReference type="AlphaFoldDB" id="C6WNQ9"/>
<dbReference type="RefSeq" id="WP_012783640.1">
    <property type="nucleotide sequence ID" value="NC_013093.1"/>
</dbReference>
<dbReference type="eggNOG" id="COG4886">
    <property type="taxonomic scope" value="Bacteria"/>
</dbReference>
<dbReference type="KEGG" id="ami:Amir_1022"/>
<evidence type="ECO:0000313" key="1">
    <source>
        <dbReference type="EMBL" id="ACU34978.1"/>
    </source>
</evidence>
<dbReference type="EMBL" id="CP001630">
    <property type="protein sequence ID" value="ACU34978.1"/>
    <property type="molecule type" value="Genomic_DNA"/>
</dbReference>